<evidence type="ECO:0000313" key="3">
    <source>
        <dbReference type="EMBL" id="CAI9940386.1"/>
    </source>
</evidence>
<keyword evidence="1" id="KW-0863">Zinc-finger</keyword>
<gene>
    <name evidence="4" type="ORF">HINF_LOCUS26001</name>
    <name evidence="3" type="ORF">HINF_LOCUS28031</name>
</gene>
<evidence type="ECO:0000313" key="4">
    <source>
        <dbReference type="EMBL" id="CAL6017458.1"/>
    </source>
</evidence>
<evidence type="ECO:0000259" key="2">
    <source>
        <dbReference type="PROSITE" id="PS50089"/>
    </source>
</evidence>
<evidence type="ECO:0000256" key="1">
    <source>
        <dbReference type="PROSITE-ProRule" id="PRU00175"/>
    </source>
</evidence>
<dbReference type="EMBL" id="CATOUU010000675">
    <property type="protein sequence ID" value="CAI9940386.1"/>
    <property type="molecule type" value="Genomic_DNA"/>
</dbReference>
<dbReference type="PROSITE" id="PS50089">
    <property type="entry name" value="ZF_RING_2"/>
    <property type="match status" value="1"/>
</dbReference>
<dbReference type="SUPFAM" id="SSF57850">
    <property type="entry name" value="RING/U-box"/>
    <property type="match status" value="1"/>
</dbReference>
<organism evidence="3">
    <name type="scientific">Hexamita inflata</name>
    <dbReference type="NCBI Taxonomy" id="28002"/>
    <lineage>
        <taxon>Eukaryota</taxon>
        <taxon>Metamonada</taxon>
        <taxon>Diplomonadida</taxon>
        <taxon>Hexamitidae</taxon>
        <taxon>Hexamitinae</taxon>
        <taxon>Hexamita</taxon>
    </lineage>
</organism>
<accession>A0AA86PKX0</accession>
<dbReference type="AlphaFoldDB" id="A0AA86PKX0"/>
<protein>
    <recommendedName>
        <fullName evidence="2">RING-type domain-containing protein</fullName>
    </recommendedName>
</protein>
<name>A0AA86PKX0_9EUKA</name>
<keyword evidence="1" id="KW-0862">Zinc</keyword>
<proteinExistence type="predicted"/>
<evidence type="ECO:0000313" key="5">
    <source>
        <dbReference type="Proteomes" id="UP001642409"/>
    </source>
</evidence>
<sequence>MSFSMEQLAHITDTSDFPSEEDEKKLILLQNHFDKVYPVTNHDSPVCKFCDEFYTKLVRTSCGCLICPRCIYSELPSIPLARCPYCSFTVEFDKKLAGVQPDCIHFDFSPANVSLNQQPLAYSSKHQIAELYPFMQAPEECALTHKQKILCRFHEAVSPYNSKCTFCCLVNDGENSLYKDHVLNCQNRAEQHQSNKSTVQELLSQDNLYNYQIRQDLLMYEEQFKDSGKALFSEEFFKANILPTHRAPFVPHLIVRKLLLEDNNQTVLQQRTDFWNFQLLLFTNPVDPQIIQQYQQITVALKITLPDNSTKEYQFWPSYDQMVGSKVLRHFGRIKPTMIGRYYFEVRIIAELQPGIKFGSKKVYQRVVNFQQMSKMKQYHLQDVCALKQTKLFTNILEGLKLVDQGIKYLTVADGEEAPVIQELSMAQWANLLEFGSFAVSIKDTWAFLIALRGYSNHLINARALIAGSIFDVVVEIVDRFCDVGIIAKAFVELVYILVQNQGDFNILTLKVPGLFGRLRRSKNTFTDLQEKVDELLNGLFRVCVKAVEEKENEVTDVEKEQK</sequence>
<keyword evidence="1" id="KW-0479">Metal-binding</keyword>
<reference evidence="3" key="1">
    <citation type="submission" date="2023-06" db="EMBL/GenBank/DDBJ databases">
        <authorList>
            <person name="Kurt Z."/>
        </authorList>
    </citation>
    <scope>NUCLEOTIDE SEQUENCE</scope>
</reference>
<comment type="caution">
    <text evidence="3">The sequence shown here is derived from an EMBL/GenBank/DDBJ whole genome shotgun (WGS) entry which is preliminary data.</text>
</comment>
<dbReference type="EMBL" id="CAXDID020000078">
    <property type="protein sequence ID" value="CAL6017458.1"/>
    <property type="molecule type" value="Genomic_DNA"/>
</dbReference>
<reference evidence="4 5" key="2">
    <citation type="submission" date="2024-07" db="EMBL/GenBank/DDBJ databases">
        <authorList>
            <person name="Akdeniz Z."/>
        </authorList>
    </citation>
    <scope>NUCLEOTIDE SEQUENCE [LARGE SCALE GENOMIC DNA]</scope>
</reference>
<feature type="domain" description="RING-type" evidence="2">
    <location>
        <begin position="47"/>
        <end position="87"/>
    </location>
</feature>
<dbReference type="InterPro" id="IPR001841">
    <property type="entry name" value="Znf_RING"/>
</dbReference>
<dbReference type="GO" id="GO:0008270">
    <property type="term" value="F:zinc ion binding"/>
    <property type="evidence" value="ECO:0007669"/>
    <property type="project" value="UniProtKB-KW"/>
</dbReference>
<keyword evidence="5" id="KW-1185">Reference proteome</keyword>
<dbReference type="Proteomes" id="UP001642409">
    <property type="component" value="Unassembled WGS sequence"/>
</dbReference>